<dbReference type="Gene3D" id="3.40.50.2300">
    <property type="match status" value="3"/>
</dbReference>
<dbReference type="GeneID" id="69812211"/>
<dbReference type="GO" id="GO:0000976">
    <property type="term" value="F:transcription cis-regulatory region binding"/>
    <property type="evidence" value="ECO:0007669"/>
    <property type="project" value="TreeGrafter"/>
</dbReference>
<keyword evidence="1" id="KW-0805">Transcription regulation</keyword>
<dbReference type="Proteomes" id="UP001282288">
    <property type="component" value="Unassembled WGS sequence"/>
</dbReference>
<dbReference type="SUPFAM" id="SSF53822">
    <property type="entry name" value="Periplasmic binding protein-like I"/>
    <property type="match status" value="2"/>
</dbReference>
<dbReference type="CDD" id="cd01392">
    <property type="entry name" value="HTH_LacI"/>
    <property type="match status" value="1"/>
</dbReference>
<protein>
    <submittedName>
        <fullName evidence="5">LacI family DNA-binding transcriptional regulator</fullName>
    </submittedName>
</protein>
<dbReference type="GO" id="GO:0003700">
    <property type="term" value="F:DNA-binding transcription factor activity"/>
    <property type="evidence" value="ECO:0007669"/>
    <property type="project" value="TreeGrafter"/>
</dbReference>
<sequence length="402" mass="42591">MTDTAPRPTLEAVAARAGVSRATVSRVVNGGDGVREPLVERVRRAVEELGYVPNRAARSLVTRRHDAIAVVIAEPEARVFADPFFGRQLRGISKELTAHDNQLVLLLTEGRDDHARVARYLAGGHVDGALVFSLHLDDPLPGLIQGAGVPMVIGGRPGWGGEAAAGEWRTAWSGGARRGGRAAGGAGAQRGAGYPVGGGLARELDAYVGAVGGEREAGRRFGGGILYVDSDNRGGAQGAVRHLVDLGRTRVAHITGPLDQTSAVDRLDGYLDVMGDADPALLAEGDFTSAGGEHAMRELLARRPDLDAVFAANDLTASGALRVLREQGRRVPEDVAVIGFDDMLPIPEQTDPPLTTVRQDIEEMGRLMTRLLLNRLARTPSTTEAPLRSVVLPTRLIHRSSA</sequence>
<name>A0AAP6BAW4_9ACTN</name>
<evidence type="ECO:0000313" key="7">
    <source>
        <dbReference type="Proteomes" id="UP001272987"/>
    </source>
</evidence>
<dbReference type="AlphaFoldDB" id="A0AAP6BAW4"/>
<evidence type="ECO:0000259" key="4">
    <source>
        <dbReference type="PROSITE" id="PS50932"/>
    </source>
</evidence>
<dbReference type="InterPro" id="IPR000843">
    <property type="entry name" value="HTH_LacI"/>
</dbReference>
<evidence type="ECO:0000313" key="5">
    <source>
        <dbReference type="EMBL" id="MDX2961117.1"/>
    </source>
</evidence>
<gene>
    <name evidence="5" type="ORF">PV399_15540</name>
    <name evidence="6" type="ORF">PV666_20180</name>
</gene>
<dbReference type="EMBL" id="JARAWC010000010">
    <property type="protein sequence ID" value="MDX2961117.1"/>
    <property type="molecule type" value="Genomic_DNA"/>
</dbReference>
<evidence type="ECO:0000256" key="3">
    <source>
        <dbReference type="ARBA" id="ARBA00023163"/>
    </source>
</evidence>
<dbReference type="PROSITE" id="PS50932">
    <property type="entry name" value="HTH_LACI_2"/>
    <property type="match status" value="1"/>
</dbReference>
<organism evidence="5 8">
    <name type="scientific">Streptomyces acidiscabies</name>
    <dbReference type="NCBI Taxonomy" id="42234"/>
    <lineage>
        <taxon>Bacteria</taxon>
        <taxon>Bacillati</taxon>
        <taxon>Actinomycetota</taxon>
        <taxon>Actinomycetes</taxon>
        <taxon>Kitasatosporales</taxon>
        <taxon>Streptomycetaceae</taxon>
        <taxon>Streptomyces</taxon>
    </lineage>
</organism>
<keyword evidence="2 5" id="KW-0238">DNA-binding</keyword>
<dbReference type="InterPro" id="IPR046335">
    <property type="entry name" value="LacI/GalR-like_sensor"/>
</dbReference>
<dbReference type="SUPFAM" id="SSF47413">
    <property type="entry name" value="lambda repressor-like DNA-binding domains"/>
    <property type="match status" value="1"/>
</dbReference>
<evidence type="ECO:0000256" key="1">
    <source>
        <dbReference type="ARBA" id="ARBA00023015"/>
    </source>
</evidence>
<proteinExistence type="predicted"/>
<dbReference type="CDD" id="cd06267">
    <property type="entry name" value="PBP1_LacI_sugar_binding-like"/>
    <property type="match status" value="1"/>
</dbReference>
<dbReference type="Proteomes" id="UP001272987">
    <property type="component" value="Unassembled WGS sequence"/>
</dbReference>
<keyword evidence="7" id="KW-1185">Reference proteome</keyword>
<accession>A0AAP6BAW4</accession>
<evidence type="ECO:0000313" key="6">
    <source>
        <dbReference type="EMBL" id="MDX3020186.1"/>
    </source>
</evidence>
<comment type="caution">
    <text evidence="5">The sequence shown here is derived from an EMBL/GenBank/DDBJ whole genome shotgun (WGS) entry which is preliminary data.</text>
</comment>
<dbReference type="SMART" id="SM00354">
    <property type="entry name" value="HTH_LACI"/>
    <property type="match status" value="1"/>
</dbReference>
<dbReference type="RefSeq" id="WP_010355904.1">
    <property type="nucleotide sequence ID" value="NZ_BCML01000111.1"/>
</dbReference>
<evidence type="ECO:0000256" key="2">
    <source>
        <dbReference type="ARBA" id="ARBA00023125"/>
    </source>
</evidence>
<dbReference type="InterPro" id="IPR028082">
    <property type="entry name" value="Peripla_BP_I"/>
</dbReference>
<evidence type="ECO:0000313" key="8">
    <source>
        <dbReference type="Proteomes" id="UP001282288"/>
    </source>
</evidence>
<dbReference type="InterPro" id="IPR010982">
    <property type="entry name" value="Lambda_DNA-bd_dom_sf"/>
</dbReference>
<dbReference type="PANTHER" id="PTHR30146">
    <property type="entry name" value="LACI-RELATED TRANSCRIPTIONAL REPRESSOR"/>
    <property type="match status" value="1"/>
</dbReference>
<dbReference type="EMBL" id="JARAWP010000011">
    <property type="protein sequence ID" value="MDX3020186.1"/>
    <property type="molecule type" value="Genomic_DNA"/>
</dbReference>
<dbReference type="Gene3D" id="1.10.260.40">
    <property type="entry name" value="lambda repressor-like DNA-binding domains"/>
    <property type="match status" value="1"/>
</dbReference>
<feature type="domain" description="HTH lacI-type" evidence="4">
    <location>
        <begin position="8"/>
        <end position="62"/>
    </location>
</feature>
<reference evidence="5 7" key="1">
    <citation type="journal article" date="2023" name="Microb. Genom.">
        <title>Mesoterricola silvestris gen. nov., sp. nov., Mesoterricola sediminis sp. nov., Geothrix oryzae sp. nov., Geothrix edaphica sp. nov., Geothrix rubra sp. nov., and Geothrix limicola sp. nov., six novel members of Acidobacteriota isolated from soils.</title>
        <authorList>
            <person name="Weisberg A.J."/>
            <person name="Pearce E."/>
            <person name="Kramer C.G."/>
            <person name="Chang J.H."/>
            <person name="Clarke C.R."/>
        </authorList>
    </citation>
    <scope>NUCLEOTIDE SEQUENCE</scope>
    <source>
        <strain evidence="6 7">NB05-1H</strain>
        <strain evidence="5">NRRL_B-16521</strain>
    </source>
</reference>
<dbReference type="Pfam" id="PF00356">
    <property type="entry name" value="LacI"/>
    <property type="match status" value="1"/>
</dbReference>
<keyword evidence="3" id="KW-0804">Transcription</keyword>
<dbReference type="Pfam" id="PF13377">
    <property type="entry name" value="Peripla_BP_3"/>
    <property type="match status" value="1"/>
</dbReference>
<dbReference type="PANTHER" id="PTHR30146:SF109">
    <property type="entry name" value="HTH-TYPE TRANSCRIPTIONAL REGULATOR GALS"/>
    <property type="match status" value="1"/>
</dbReference>